<reference evidence="6" key="1">
    <citation type="submission" date="2015-08" db="EMBL/GenBank/DDBJ databases">
        <title>Lacticin LMG produced by Lactococcus lactis subsp. lactis LMG2081.</title>
        <authorList>
            <person name="Mirkovic N."/>
            <person name="Polovic N."/>
            <person name="Jovcic B."/>
            <person name="Diep D.B."/>
            <person name="Kojic M."/>
        </authorList>
    </citation>
    <scope>NUCLEOTIDE SEQUENCE</scope>
    <source>
        <strain evidence="6">LMG2081</strain>
    </source>
</reference>
<dbReference type="Pfam" id="PF00005">
    <property type="entry name" value="ABC_tran"/>
    <property type="match status" value="1"/>
</dbReference>
<dbReference type="InterPro" id="IPR027417">
    <property type="entry name" value="P-loop_NTPase"/>
</dbReference>
<dbReference type="GO" id="GO:0005524">
    <property type="term" value="F:ATP binding"/>
    <property type="evidence" value="ECO:0007669"/>
    <property type="project" value="UniProtKB-KW"/>
</dbReference>
<keyword evidence="2" id="KW-0813">Transport</keyword>
<dbReference type="PROSITE" id="PS50893">
    <property type="entry name" value="ABC_TRANSPORTER_2"/>
    <property type="match status" value="1"/>
</dbReference>
<gene>
    <name evidence="6" type="primary">lmgF</name>
</gene>
<dbReference type="AlphaFoldDB" id="A0A0M7BEJ1"/>
<evidence type="ECO:0000259" key="5">
    <source>
        <dbReference type="PROSITE" id="PS50893"/>
    </source>
</evidence>
<protein>
    <submittedName>
        <fullName evidence="6">LmgF-immunity to the lacticin LMG ABC transporter (ATP-binding domain)</fullName>
    </submittedName>
</protein>
<evidence type="ECO:0000256" key="3">
    <source>
        <dbReference type="ARBA" id="ARBA00022741"/>
    </source>
</evidence>
<evidence type="ECO:0000256" key="1">
    <source>
        <dbReference type="ARBA" id="ARBA00005417"/>
    </source>
</evidence>
<evidence type="ECO:0000256" key="4">
    <source>
        <dbReference type="ARBA" id="ARBA00022840"/>
    </source>
</evidence>
<name>A0A0M7BEJ1_LACLL</name>
<keyword evidence="4 6" id="KW-0067">ATP-binding</keyword>
<organism evidence="6">
    <name type="scientific">Lactococcus lactis subsp. lactis</name>
    <name type="common">Streptococcus lactis</name>
    <dbReference type="NCBI Taxonomy" id="1360"/>
    <lineage>
        <taxon>Bacteria</taxon>
        <taxon>Bacillati</taxon>
        <taxon>Bacillota</taxon>
        <taxon>Bacilli</taxon>
        <taxon>Lactobacillales</taxon>
        <taxon>Streptococcaceae</taxon>
        <taxon>Lactococcus</taxon>
    </lineage>
</organism>
<dbReference type="CDD" id="cd03268">
    <property type="entry name" value="ABC_BcrA_bacitracin_resist"/>
    <property type="match status" value="1"/>
</dbReference>
<dbReference type="InterPro" id="IPR003439">
    <property type="entry name" value="ABC_transporter-like_ATP-bd"/>
</dbReference>
<dbReference type="PANTHER" id="PTHR43335">
    <property type="entry name" value="ABC TRANSPORTER, ATP-BINDING PROTEIN"/>
    <property type="match status" value="1"/>
</dbReference>
<dbReference type="InterPro" id="IPR017871">
    <property type="entry name" value="ABC_transporter-like_CS"/>
</dbReference>
<dbReference type="SUPFAM" id="SSF52540">
    <property type="entry name" value="P-loop containing nucleoside triphosphate hydrolases"/>
    <property type="match status" value="1"/>
</dbReference>
<proteinExistence type="inferred from homology"/>
<dbReference type="PANTHER" id="PTHR43335:SF4">
    <property type="entry name" value="ABC TRANSPORTER, ATP-BINDING PROTEIN"/>
    <property type="match status" value="1"/>
</dbReference>
<evidence type="ECO:0000313" key="6">
    <source>
        <dbReference type="EMBL" id="CUH82814.1"/>
    </source>
</evidence>
<dbReference type="EMBL" id="LN879392">
    <property type="protein sequence ID" value="CUH82814.1"/>
    <property type="molecule type" value="Genomic_DNA"/>
</dbReference>
<dbReference type="Gene3D" id="3.40.50.300">
    <property type="entry name" value="P-loop containing nucleotide triphosphate hydrolases"/>
    <property type="match status" value="1"/>
</dbReference>
<dbReference type="SMART" id="SM00382">
    <property type="entry name" value="AAA"/>
    <property type="match status" value="1"/>
</dbReference>
<keyword evidence="3" id="KW-0547">Nucleotide-binding</keyword>
<accession>A0A0M7BEJ1</accession>
<feature type="domain" description="ABC transporter" evidence="5">
    <location>
        <begin position="7"/>
        <end position="234"/>
    </location>
</feature>
<dbReference type="GO" id="GO:0016887">
    <property type="term" value="F:ATP hydrolysis activity"/>
    <property type="evidence" value="ECO:0007669"/>
    <property type="project" value="InterPro"/>
</dbReference>
<dbReference type="InterPro" id="IPR003593">
    <property type="entry name" value="AAA+_ATPase"/>
</dbReference>
<sequence>MINKVVLKTEQLSKKYKDFTSVDNLSIEVERGEIYGLLGPNGAGKSTTMKMVLGLVKPTEGKIQVFNKDLSTNKQLILKDIGCLIEEPSYYENLTGLENMRIMQKLLSLPDKNVEEALKIVRLNKHKDKIVKQYSLGMKQRLGIALAIIKFPKLLILDEPTNGLDPSGIQEIRELITSLPKKYGMTIIISSHLLSEIEQMATTVGILNKGKLLFQGKLNDLEEKPKIEFITNNDIKTKKILNDNRFLVNESSSVLVDVGNKEQISNAIKLLVDNDIKIYQVYSKRKSLEDIFLEMTFNSGGDL</sequence>
<evidence type="ECO:0000256" key="2">
    <source>
        <dbReference type="ARBA" id="ARBA00022448"/>
    </source>
</evidence>
<dbReference type="PROSITE" id="PS00211">
    <property type="entry name" value="ABC_TRANSPORTER_1"/>
    <property type="match status" value="1"/>
</dbReference>
<comment type="similarity">
    <text evidence="1">Belongs to the ABC transporter superfamily.</text>
</comment>